<feature type="transmembrane region" description="Helical" evidence="1">
    <location>
        <begin position="166"/>
        <end position="184"/>
    </location>
</feature>
<organism evidence="2 3">
    <name type="scientific">Glaciihabitans tibetensis</name>
    <dbReference type="NCBI Taxonomy" id="1266600"/>
    <lineage>
        <taxon>Bacteria</taxon>
        <taxon>Bacillati</taxon>
        <taxon>Actinomycetota</taxon>
        <taxon>Actinomycetes</taxon>
        <taxon>Micrococcales</taxon>
        <taxon>Microbacteriaceae</taxon>
        <taxon>Glaciihabitans</taxon>
    </lineage>
</organism>
<accession>A0A2T0VG48</accession>
<keyword evidence="1" id="KW-0812">Transmembrane</keyword>
<dbReference type="Pfam" id="PF09997">
    <property type="entry name" value="DUF2238"/>
    <property type="match status" value="1"/>
</dbReference>
<gene>
    <name evidence="2" type="ORF">B0I08_103353</name>
</gene>
<keyword evidence="3" id="KW-1185">Reference proteome</keyword>
<feature type="transmembrane region" description="Helical" evidence="1">
    <location>
        <begin position="59"/>
        <end position="77"/>
    </location>
</feature>
<evidence type="ECO:0000313" key="2">
    <source>
        <dbReference type="EMBL" id="PRY69146.1"/>
    </source>
</evidence>
<reference evidence="2 3" key="1">
    <citation type="submission" date="2018-03" db="EMBL/GenBank/DDBJ databases">
        <title>Genomic Encyclopedia of Type Strains, Phase III (KMG-III): the genomes of soil and plant-associated and newly described type strains.</title>
        <authorList>
            <person name="Whitman W."/>
        </authorList>
    </citation>
    <scope>NUCLEOTIDE SEQUENCE [LARGE SCALE GENOMIC DNA]</scope>
    <source>
        <strain evidence="2 3">CGMCC 1.12484</strain>
    </source>
</reference>
<evidence type="ECO:0000313" key="3">
    <source>
        <dbReference type="Proteomes" id="UP000237983"/>
    </source>
</evidence>
<dbReference type="AlphaFoldDB" id="A0A2T0VG48"/>
<comment type="caution">
    <text evidence="2">The sequence shown here is derived from an EMBL/GenBank/DDBJ whole genome shotgun (WGS) entry which is preliminary data.</text>
</comment>
<keyword evidence="1" id="KW-1133">Transmembrane helix</keyword>
<proteinExistence type="predicted"/>
<keyword evidence="1" id="KW-0472">Membrane</keyword>
<protein>
    <submittedName>
        <fullName evidence="2">Uncharacterized protein</fullName>
    </submittedName>
</protein>
<name>A0A2T0VG48_9MICO</name>
<sequence>METFRRPPESPAEFAADGVRIFGVLSLVISLVIFGTPAIAAFSLVIVGQMVPRMLGMRPALDIAVGIVLLVAGWSNVLNLYTTVPGWDLLVHFFTNGLVAAMLYLLFVRFTDPEGARTVRTSPTVVILTTAFGLSAGVFWEQFEWLAHNLVDDTIFVAYNDTIGDLTAGGLGSLLAGLAMTFVASPAKSPSRRATSAVS</sequence>
<dbReference type="EMBL" id="PVTL01000003">
    <property type="protein sequence ID" value="PRY69146.1"/>
    <property type="molecule type" value="Genomic_DNA"/>
</dbReference>
<dbReference type="Proteomes" id="UP000237983">
    <property type="component" value="Unassembled WGS sequence"/>
</dbReference>
<dbReference type="InterPro" id="IPR014509">
    <property type="entry name" value="YjdF-like"/>
</dbReference>
<feature type="transmembrane region" description="Helical" evidence="1">
    <location>
        <begin position="119"/>
        <end position="140"/>
    </location>
</feature>
<evidence type="ECO:0000256" key="1">
    <source>
        <dbReference type="SAM" id="Phobius"/>
    </source>
</evidence>
<feature type="transmembrane region" description="Helical" evidence="1">
    <location>
        <begin position="89"/>
        <end position="107"/>
    </location>
</feature>
<feature type="transmembrane region" description="Helical" evidence="1">
    <location>
        <begin position="20"/>
        <end position="47"/>
    </location>
</feature>